<gene>
    <name evidence="2" type="ORF">ATO11_00165</name>
</gene>
<protein>
    <submittedName>
        <fullName evidence="2">Glycine/betaine ABC transporter substrate-binding protein</fullName>
    </submittedName>
</protein>
<dbReference type="SUPFAM" id="SSF53850">
    <property type="entry name" value="Periplasmic binding protein-like II"/>
    <property type="match status" value="1"/>
</dbReference>
<dbReference type="Pfam" id="PF04069">
    <property type="entry name" value="OpuAC"/>
    <property type="match status" value="1"/>
</dbReference>
<evidence type="ECO:0000259" key="1">
    <source>
        <dbReference type="Pfam" id="PF04069"/>
    </source>
</evidence>
<proteinExistence type="predicted"/>
<dbReference type="EMBL" id="AQQZ01000001">
    <property type="protein sequence ID" value="KNG95108.1"/>
    <property type="molecule type" value="Genomic_DNA"/>
</dbReference>
<dbReference type="Gene3D" id="3.40.190.100">
    <property type="entry name" value="Glycine betaine-binding periplasmic protein, domain 2"/>
    <property type="match status" value="1"/>
</dbReference>
<comment type="caution">
    <text evidence="2">The sequence shown here is derived from an EMBL/GenBank/DDBJ whole genome shotgun (WGS) entry which is preliminary data.</text>
</comment>
<dbReference type="GO" id="GO:0043190">
    <property type="term" value="C:ATP-binding cassette (ABC) transporter complex"/>
    <property type="evidence" value="ECO:0007669"/>
    <property type="project" value="InterPro"/>
</dbReference>
<accession>A0A0L1JUM0</accession>
<reference evidence="2 3" key="1">
    <citation type="journal article" date="2015" name="Int. J. Syst. Evol. Microbiol.">
        <title>Aestuariivita atlantica sp. nov., isolated from deep sea sediment of the Atlantic Ocean.</title>
        <authorList>
            <person name="Li G."/>
            <person name="Lai Q."/>
            <person name="Du Y."/>
            <person name="Liu X."/>
            <person name="Sun F."/>
            <person name="Shao Z."/>
        </authorList>
    </citation>
    <scope>NUCLEOTIDE SEQUENCE [LARGE SCALE GENOMIC DNA]</scope>
    <source>
        <strain evidence="2 3">22II-S11-z3</strain>
    </source>
</reference>
<dbReference type="InterPro" id="IPR007210">
    <property type="entry name" value="ABC_Gly_betaine_transp_sub-bd"/>
</dbReference>
<sequence length="332" mass="35780">MGTAPNRETEKMKNWVFASALAASASVGSVAAADCGEVSISEMDWASSAVVTYVAKFLMEQGYGCTVQTVPTTTVPAIASLAETGKPDIVTELWTIYTPVYFELKDEGKVIELSKVLSDGGVEGWWIPKYLADANPELATIEGVLANPAAVGGRFHDCPAGWGCDVTNLNNLKAADAEAAGLERFQHGSGETLATSIAAAYEAKEPWFGYYWAPTSVLGSYPMVKVETAPYDEATHTCNADENCATPGLSDYPRADVVTTATSAFVEREPEVAELMKNLSFTNEQMNEILAWQEANGASYEEAAVYFLTNYKDVWGDWLNDEARGKLAALLK</sequence>
<dbReference type="PATRIC" id="fig|1317121.7.peg.35"/>
<keyword evidence="3" id="KW-1185">Reference proteome</keyword>
<evidence type="ECO:0000313" key="3">
    <source>
        <dbReference type="Proteomes" id="UP000036938"/>
    </source>
</evidence>
<organism evidence="2 3">
    <name type="scientific">Pseudaestuariivita atlantica</name>
    <dbReference type="NCBI Taxonomy" id="1317121"/>
    <lineage>
        <taxon>Bacteria</taxon>
        <taxon>Pseudomonadati</taxon>
        <taxon>Pseudomonadota</taxon>
        <taxon>Alphaproteobacteria</taxon>
        <taxon>Rhodobacterales</taxon>
        <taxon>Paracoccaceae</taxon>
        <taxon>Pseudaestuariivita</taxon>
    </lineage>
</organism>
<dbReference type="Gene3D" id="3.10.105.10">
    <property type="entry name" value="Dipeptide-binding Protein, Domain 3"/>
    <property type="match status" value="2"/>
</dbReference>
<dbReference type="AlphaFoldDB" id="A0A0L1JUM0"/>
<feature type="domain" description="ABC-type glycine betaine transport system substrate-binding" evidence="1">
    <location>
        <begin position="37"/>
        <end position="309"/>
    </location>
</feature>
<name>A0A0L1JUM0_9RHOB</name>
<dbReference type="Proteomes" id="UP000036938">
    <property type="component" value="Unassembled WGS sequence"/>
</dbReference>
<dbReference type="STRING" id="1317121.ATO11_00165"/>
<dbReference type="GO" id="GO:0022857">
    <property type="term" value="F:transmembrane transporter activity"/>
    <property type="evidence" value="ECO:0007669"/>
    <property type="project" value="InterPro"/>
</dbReference>
<evidence type="ECO:0000313" key="2">
    <source>
        <dbReference type="EMBL" id="KNG95108.1"/>
    </source>
</evidence>